<protein>
    <recommendedName>
        <fullName evidence="1">non-specific serine/threonine protein kinase</fullName>
        <ecNumber evidence="1">2.7.11.1</ecNumber>
    </recommendedName>
</protein>
<dbReference type="SMART" id="SM00285">
    <property type="entry name" value="PBD"/>
    <property type="match status" value="1"/>
</dbReference>
<dbReference type="Proteomes" id="UP001235939">
    <property type="component" value="Chromosome 02"/>
</dbReference>
<keyword evidence="4" id="KW-0547">Nucleotide-binding</keyword>
<name>A0ABY6K1V3_9ARAC</name>
<accession>A0ABY6K1V3</accession>
<dbReference type="EC" id="2.7.11.1" evidence="1"/>
<evidence type="ECO:0000256" key="6">
    <source>
        <dbReference type="ARBA" id="ARBA00022840"/>
    </source>
</evidence>
<evidence type="ECO:0000256" key="5">
    <source>
        <dbReference type="ARBA" id="ARBA00022777"/>
    </source>
</evidence>
<evidence type="ECO:0000313" key="8">
    <source>
        <dbReference type="EMBL" id="UYV62864.1"/>
    </source>
</evidence>
<evidence type="ECO:0000256" key="3">
    <source>
        <dbReference type="ARBA" id="ARBA00022679"/>
    </source>
</evidence>
<dbReference type="InterPro" id="IPR036936">
    <property type="entry name" value="CRIB_dom_sf"/>
</dbReference>
<feature type="domain" description="CRIB" evidence="7">
    <location>
        <begin position="28"/>
        <end position="41"/>
    </location>
</feature>
<keyword evidence="6" id="KW-0067">ATP-binding</keyword>
<dbReference type="EMBL" id="CP092864">
    <property type="protein sequence ID" value="UYV62864.1"/>
    <property type="molecule type" value="Genomic_DNA"/>
</dbReference>
<gene>
    <name evidence="8" type="ORF">LAZ67_2002177</name>
</gene>
<evidence type="ECO:0000256" key="1">
    <source>
        <dbReference type="ARBA" id="ARBA00012513"/>
    </source>
</evidence>
<sequence length="122" mass="13880">MSLLNRLRPAKKAAKKDSQACGAAVSKIGIPFSVKHHIHVGLNKDTGKIEGLPEPWMKLLQQSNISTVEQNKHPEIILQALQYYTHSIKKKPEKFLATTDLVELESQEIARIRNYHFFFSSQ</sequence>
<evidence type="ECO:0000256" key="2">
    <source>
        <dbReference type="ARBA" id="ARBA00022527"/>
    </source>
</evidence>
<dbReference type="CDD" id="cd01093">
    <property type="entry name" value="CRIB_PAK_like"/>
    <property type="match status" value="1"/>
</dbReference>
<reference evidence="8 9" key="1">
    <citation type="submission" date="2022-01" db="EMBL/GenBank/DDBJ databases">
        <title>A chromosomal length assembly of Cordylochernes scorpioides.</title>
        <authorList>
            <person name="Zeh D."/>
            <person name="Zeh J."/>
        </authorList>
    </citation>
    <scope>NUCLEOTIDE SEQUENCE [LARGE SCALE GENOMIC DNA]</scope>
    <source>
        <strain evidence="8">IN4F17</strain>
        <tissue evidence="8">Whole Body</tissue>
    </source>
</reference>
<dbReference type="InterPro" id="IPR000095">
    <property type="entry name" value="CRIB_dom"/>
</dbReference>
<keyword evidence="9" id="KW-1185">Reference proteome</keyword>
<evidence type="ECO:0000256" key="4">
    <source>
        <dbReference type="ARBA" id="ARBA00022741"/>
    </source>
</evidence>
<feature type="non-terminal residue" evidence="8">
    <location>
        <position position="1"/>
    </location>
</feature>
<dbReference type="PROSITE" id="PS50108">
    <property type="entry name" value="CRIB"/>
    <property type="match status" value="1"/>
</dbReference>
<proteinExistence type="predicted"/>
<keyword evidence="3" id="KW-0808">Transferase</keyword>
<dbReference type="InterPro" id="IPR033923">
    <property type="entry name" value="PAK_BD"/>
</dbReference>
<evidence type="ECO:0000313" key="9">
    <source>
        <dbReference type="Proteomes" id="UP001235939"/>
    </source>
</evidence>
<keyword evidence="5" id="KW-0418">Kinase</keyword>
<dbReference type="Gene3D" id="3.90.810.10">
    <property type="entry name" value="CRIB domain"/>
    <property type="match status" value="1"/>
</dbReference>
<organism evidence="8 9">
    <name type="scientific">Cordylochernes scorpioides</name>
    <dbReference type="NCBI Taxonomy" id="51811"/>
    <lineage>
        <taxon>Eukaryota</taxon>
        <taxon>Metazoa</taxon>
        <taxon>Ecdysozoa</taxon>
        <taxon>Arthropoda</taxon>
        <taxon>Chelicerata</taxon>
        <taxon>Arachnida</taxon>
        <taxon>Pseudoscorpiones</taxon>
        <taxon>Cheliferoidea</taxon>
        <taxon>Chernetidae</taxon>
        <taxon>Cordylochernes</taxon>
    </lineage>
</organism>
<evidence type="ECO:0000259" key="7">
    <source>
        <dbReference type="PROSITE" id="PS50108"/>
    </source>
</evidence>
<dbReference type="Pfam" id="PF00786">
    <property type="entry name" value="PBD"/>
    <property type="match status" value="1"/>
</dbReference>
<keyword evidence="2" id="KW-0723">Serine/threonine-protein kinase</keyword>